<dbReference type="PROSITE" id="PS50216">
    <property type="entry name" value="DHHC"/>
    <property type="match status" value="1"/>
</dbReference>
<dbReference type="PANTHER" id="PTHR24161">
    <property type="entry name" value="ANK_REP_REGION DOMAIN-CONTAINING PROTEIN-RELATED"/>
    <property type="match status" value="1"/>
</dbReference>
<dbReference type="SUPFAM" id="SSF48403">
    <property type="entry name" value="Ankyrin repeat"/>
    <property type="match status" value="1"/>
</dbReference>
<comment type="domain">
    <text evidence="8">The DHHC domain is required for palmitoyltransferase activity.</text>
</comment>
<evidence type="ECO:0000256" key="7">
    <source>
        <dbReference type="PROSITE-ProRule" id="PRU00023"/>
    </source>
</evidence>
<comment type="caution">
    <text evidence="10">The sequence shown here is derived from an EMBL/GenBank/DDBJ whole genome shotgun (WGS) entry which is preliminary data.</text>
</comment>
<evidence type="ECO:0000256" key="6">
    <source>
        <dbReference type="ARBA" id="ARBA00023136"/>
    </source>
</evidence>
<comment type="similarity">
    <text evidence="8">Belongs to the DHHC palmitoyltransferase family.</text>
</comment>
<feature type="transmembrane region" description="Helical" evidence="8">
    <location>
        <begin position="203"/>
        <end position="223"/>
    </location>
</feature>
<keyword evidence="8" id="KW-0012">Acyltransferase</keyword>
<keyword evidence="8" id="KW-0808">Transferase</keyword>
<dbReference type="SMART" id="SM00248">
    <property type="entry name" value="ANK"/>
    <property type="match status" value="4"/>
</dbReference>
<comment type="subcellular location">
    <subcellularLocation>
        <location evidence="1">Membrane</location>
        <topology evidence="1">Multi-pass membrane protein</topology>
    </subcellularLocation>
</comment>
<keyword evidence="2 8" id="KW-0812">Transmembrane</keyword>
<dbReference type="GO" id="GO:0019706">
    <property type="term" value="F:protein-cysteine S-palmitoyltransferase activity"/>
    <property type="evidence" value="ECO:0007669"/>
    <property type="project" value="UniProtKB-EC"/>
</dbReference>
<dbReference type="InterPro" id="IPR002110">
    <property type="entry name" value="Ankyrin_rpt"/>
</dbReference>
<reference evidence="10" key="1">
    <citation type="submission" date="2019-03" db="EMBL/GenBank/DDBJ databases">
        <title>Improved annotation for the trematode Fasciola hepatica.</title>
        <authorList>
            <person name="Choi Y.-J."/>
            <person name="Martin J."/>
            <person name="Mitreva M."/>
        </authorList>
    </citation>
    <scope>NUCLEOTIDE SEQUENCE [LARGE SCALE GENOMIC DNA]</scope>
</reference>
<dbReference type="Pfam" id="PF00023">
    <property type="entry name" value="Ank"/>
    <property type="match status" value="1"/>
</dbReference>
<evidence type="ECO:0000259" key="9">
    <source>
        <dbReference type="Pfam" id="PF01529"/>
    </source>
</evidence>
<dbReference type="PROSITE" id="PS50088">
    <property type="entry name" value="ANK_REPEAT"/>
    <property type="match status" value="3"/>
</dbReference>
<dbReference type="PANTHER" id="PTHR24161:SF85">
    <property type="entry name" value="PALMITOYLTRANSFERASE HIP14"/>
    <property type="match status" value="1"/>
</dbReference>
<accession>A0A4E0S2Q0</accession>
<evidence type="ECO:0000313" key="10">
    <source>
        <dbReference type="EMBL" id="THD26260.1"/>
    </source>
</evidence>
<comment type="catalytic activity">
    <reaction evidence="8">
        <text>L-cysteinyl-[protein] + hexadecanoyl-CoA = S-hexadecanoyl-L-cysteinyl-[protein] + CoA</text>
        <dbReference type="Rhea" id="RHEA:36683"/>
        <dbReference type="Rhea" id="RHEA-COMP:10131"/>
        <dbReference type="Rhea" id="RHEA-COMP:11032"/>
        <dbReference type="ChEBI" id="CHEBI:29950"/>
        <dbReference type="ChEBI" id="CHEBI:57287"/>
        <dbReference type="ChEBI" id="CHEBI:57379"/>
        <dbReference type="ChEBI" id="CHEBI:74151"/>
        <dbReference type="EC" id="2.3.1.225"/>
    </reaction>
</comment>
<protein>
    <recommendedName>
        <fullName evidence="8">Palmitoyltransferase</fullName>
        <ecNumber evidence="8">2.3.1.225</ecNumber>
    </recommendedName>
</protein>
<dbReference type="Pfam" id="PF12796">
    <property type="entry name" value="Ank_2"/>
    <property type="match status" value="1"/>
</dbReference>
<feature type="transmembrane region" description="Helical" evidence="8">
    <location>
        <begin position="426"/>
        <end position="449"/>
    </location>
</feature>
<name>A0A4E0S2Q0_FASHE</name>
<keyword evidence="5 7" id="KW-0040">ANK repeat</keyword>
<dbReference type="Pfam" id="PF01529">
    <property type="entry name" value="DHHC"/>
    <property type="match status" value="1"/>
</dbReference>
<evidence type="ECO:0000256" key="8">
    <source>
        <dbReference type="RuleBase" id="RU079119"/>
    </source>
</evidence>
<feature type="repeat" description="ANK" evidence="7">
    <location>
        <begin position="54"/>
        <end position="86"/>
    </location>
</feature>
<dbReference type="Proteomes" id="UP000230066">
    <property type="component" value="Unassembled WGS sequence"/>
</dbReference>
<dbReference type="InterPro" id="IPR036770">
    <property type="entry name" value="Ankyrin_rpt-contain_sf"/>
</dbReference>
<keyword evidence="4 8" id="KW-1133">Transmembrane helix</keyword>
<dbReference type="Gene3D" id="1.25.40.20">
    <property type="entry name" value="Ankyrin repeat-containing domain"/>
    <property type="match status" value="1"/>
</dbReference>
<feature type="transmembrane region" description="Helical" evidence="8">
    <location>
        <begin position="469"/>
        <end position="496"/>
    </location>
</feature>
<dbReference type="PROSITE" id="PS50297">
    <property type="entry name" value="ANK_REP_REGION"/>
    <property type="match status" value="2"/>
</dbReference>
<keyword evidence="3" id="KW-0677">Repeat</keyword>
<feature type="transmembrane region" description="Helical" evidence="8">
    <location>
        <begin position="304"/>
        <end position="322"/>
    </location>
</feature>
<dbReference type="EC" id="2.3.1.225" evidence="8"/>
<feature type="repeat" description="ANK" evidence="7">
    <location>
        <begin position="21"/>
        <end position="53"/>
    </location>
</feature>
<sequence length="621" mass="69246">MAIVRYLLSKGASVDRLGGHLAATPLHWAIRQSHLSMVHLLMRHGADPTIQDNTGLPCIHVSVQIGSVPIIAYLLAKGVDVDSRDGNGLTPLLVACMHSKSADVFRLLITWGACLHLTDSRGNAATHYAVNFTNVPAILALDKAGADWNLVNGEGKTASEVRHVSWLTDRVRTMAAVQARARSPSSDRLSRLRWSDLPHSPKWRFRVTITIPPVVLLLTALLLSWDMAHTLARLHLASDRSVWLGYLVKFLLLNLFVWICRRVLRIFSDHRSQIILLFSLATSTSVLLTITYVTHVAPSIPGHWFLHFIFLICVTGLWITFIRCVHNDPGYVTAVAKDSRQLAIIQLVEEAMHELDSAEIVDGTRKNDPTNSTGLLNPLDRFCTTCLVRKPLRSKHCASCDRCVARFDHHCPWVYNCVGVDNHRCFLLYLLFTTSSCALFALGTCLHLVEMPYCQVEDADRATWVTYLSTYLTCSTWTLFCAINAAFYSFWTCLLLGSQLYQMIWLNTTTNERINVDRYVEFAGGLSLPHSGPSALGHTVSPYNKGVRRNLLDLLGLPGYAGSRPIDWRRVYTLDQINEPIVSQMDCAVEQGLPSSGASGSLWLRKKNKVHSSGVGEMLHA</sequence>
<gene>
    <name evidence="10" type="ORF">D915_002846</name>
</gene>
<evidence type="ECO:0000256" key="3">
    <source>
        <dbReference type="ARBA" id="ARBA00022737"/>
    </source>
</evidence>
<dbReference type="GO" id="GO:0016020">
    <property type="term" value="C:membrane"/>
    <property type="evidence" value="ECO:0007669"/>
    <property type="project" value="UniProtKB-SubCell"/>
</dbReference>
<keyword evidence="11" id="KW-1185">Reference proteome</keyword>
<feature type="repeat" description="ANK" evidence="7">
    <location>
        <begin position="87"/>
        <end position="120"/>
    </location>
</feature>
<dbReference type="EMBL" id="JXXN02000803">
    <property type="protein sequence ID" value="THD26260.1"/>
    <property type="molecule type" value="Genomic_DNA"/>
</dbReference>
<dbReference type="InterPro" id="IPR001594">
    <property type="entry name" value="Palmitoyltrfase_DHHC"/>
</dbReference>
<keyword evidence="6 8" id="KW-0472">Membrane</keyword>
<evidence type="ECO:0000313" key="11">
    <source>
        <dbReference type="Proteomes" id="UP000230066"/>
    </source>
</evidence>
<evidence type="ECO:0000256" key="5">
    <source>
        <dbReference type="ARBA" id="ARBA00023043"/>
    </source>
</evidence>
<feature type="domain" description="Palmitoyltransferase DHHC" evidence="9">
    <location>
        <begin position="380"/>
        <end position="515"/>
    </location>
</feature>
<evidence type="ECO:0000256" key="1">
    <source>
        <dbReference type="ARBA" id="ARBA00004141"/>
    </source>
</evidence>
<feature type="transmembrane region" description="Helical" evidence="8">
    <location>
        <begin position="272"/>
        <end position="292"/>
    </location>
</feature>
<organism evidence="10 11">
    <name type="scientific">Fasciola hepatica</name>
    <name type="common">Liver fluke</name>
    <dbReference type="NCBI Taxonomy" id="6192"/>
    <lineage>
        <taxon>Eukaryota</taxon>
        <taxon>Metazoa</taxon>
        <taxon>Spiralia</taxon>
        <taxon>Lophotrochozoa</taxon>
        <taxon>Platyhelminthes</taxon>
        <taxon>Trematoda</taxon>
        <taxon>Digenea</taxon>
        <taxon>Plagiorchiida</taxon>
        <taxon>Echinostomata</taxon>
        <taxon>Echinostomatoidea</taxon>
        <taxon>Fasciolidae</taxon>
        <taxon>Fasciola</taxon>
    </lineage>
</organism>
<proteinExistence type="inferred from homology"/>
<evidence type="ECO:0000256" key="4">
    <source>
        <dbReference type="ARBA" id="ARBA00022989"/>
    </source>
</evidence>
<feature type="transmembrane region" description="Helical" evidence="8">
    <location>
        <begin position="243"/>
        <end position="260"/>
    </location>
</feature>
<dbReference type="AlphaFoldDB" id="A0A4E0S2Q0"/>
<evidence type="ECO:0000256" key="2">
    <source>
        <dbReference type="ARBA" id="ARBA00022692"/>
    </source>
</evidence>